<feature type="transmembrane region" description="Helical" evidence="1">
    <location>
        <begin position="56"/>
        <end position="76"/>
    </location>
</feature>
<evidence type="ECO:0000256" key="1">
    <source>
        <dbReference type="SAM" id="Phobius"/>
    </source>
</evidence>
<keyword evidence="1" id="KW-0812">Transmembrane</keyword>
<sequence length="168" mass="19993">MLEKFKQKIINKIFIVSKQPVLFRDLLEANSLYNEGMLVDGAKLNFRFNYARTYQVYSLLVAIVFLPILLIVHNYLTKIDTHISIISTAIVTSVVFIGFDVFKVWVRKEMSQKRIKEAWLVHFPYFSYEKYSKIVDEIYLQSIKENISKNDLEQYLLEKLVSQRELRR</sequence>
<accession>A0ABM8Q4L1</accession>
<keyword evidence="1" id="KW-0472">Membrane</keyword>
<keyword evidence="1" id="KW-1133">Transmembrane helix</keyword>
<comment type="caution">
    <text evidence="2">The sequence shown here is derived from an EMBL/GenBank/DDBJ whole genome shotgun (WGS) entry which is preliminary data.</text>
</comment>
<protein>
    <recommendedName>
        <fullName evidence="4">DUF4231 domain-containing protein</fullName>
    </recommendedName>
</protein>
<evidence type="ECO:0000313" key="3">
    <source>
        <dbReference type="Proteomes" id="UP000789803"/>
    </source>
</evidence>
<feature type="transmembrane region" description="Helical" evidence="1">
    <location>
        <begin position="82"/>
        <end position="106"/>
    </location>
</feature>
<evidence type="ECO:0008006" key="4">
    <source>
        <dbReference type="Google" id="ProtNLM"/>
    </source>
</evidence>
<dbReference type="EMBL" id="CAJHOF010000004">
    <property type="protein sequence ID" value="CAD7287762.1"/>
    <property type="molecule type" value="Genomic_DNA"/>
</dbReference>
<dbReference type="RefSeq" id="WP_229932459.1">
    <property type="nucleotide sequence ID" value="NZ_CAJHOF010000004.1"/>
</dbReference>
<reference evidence="2 3" key="1">
    <citation type="submission" date="2020-11" db="EMBL/GenBank/DDBJ databases">
        <authorList>
            <person name="Peeters C."/>
        </authorList>
    </citation>
    <scope>NUCLEOTIDE SEQUENCE [LARGE SCALE GENOMIC DNA]</scope>
    <source>
        <strain evidence="2 3">LMG 7974</strain>
    </source>
</reference>
<gene>
    <name evidence="2" type="ORF">LMG7974_00643</name>
</gene>
<dbReference type="Proteomes" id="UP000789803">
    <property type="component" value="Unassembled WGS sequence"/>
</dbReference>
<organism evidence="2 3">
    <name type="scientific">Campylobacter majalis</name>
    <dbReference type="NCBI Taxonomy" id="2790656"/>
    <lineage>
        <taxon>Bacteria</taxon>
        <taxon>Pseudomonadati</taxon>
        <taxon>Campylobacterota</taxon>
        <taxon>Epsilonproteobacteria</taxon>
        <taxon>Campylobacterales</taxon>
        <taxon>Campylobacteraceae</taxon>
        <taxon>Campylobacter</taxon>
    </lineage>
</organism>
<evidence type="ECO:0000313" key="2">
    <source>
        <dbReference type="EMBL" id="CAD7287762.1"/>
    </source>
</evidence>
<keyword evidence="3" id="KW-1185">Reference proteome</keyword>
<name>A0ABM8Q4L1_9BACT</name>
<proteinExistence type="predicted"/>